<proteinExistence type="predicted"/>
<protein>
    <submittedName>
        <fullName evidence="1">Uncharacterized protein</fullName>
    </submittedName>
</protein>
<name>A0A6H1ZS19_9ZZZZ</name>
<sequence length="134" mass="15546">MSEDRLSKEDIQSMIDDQVKALDESTALYEPDQYAGNILVDPVIIAALSHWWGKYKDRLIKPERLTMLGEKELEKTLELIFKADIGYDGRRLTKHKTKYGELTECVTCYEPTPMEYAREISYATVQHTKRELGE</sequence>
<reference evidence="1" key="1">
    <citation type="submission" date="2020-03" db="EMBL/GenBank/DDBJ databases">
        <title>The deep terrestrial virosphere.</title>
        <authorList>
            <person name="Holmfeldt K."/>
            <person name="Nilsson E."/>
            <person name="Simone D."/>
            <person name="Lopez-Fernandez M."/>
            <person name="Wu X."/>
            <person name="de Brujin I."/>
            <person name="Lundin D."/>
            <person name="Andersson A."/>
            <person name="Bertilsson S."/>
            <person name="Dopson M."/>
        </authorList>
    </citation>
    <scope>NUCLEOTIDE SEQUENCE</scope>
    <source>
        <strain evidence="1">TM448A01889</strain>
    </source>
</reference>
<evidence type="ECO:0000313" key="1">
    <source>
        <dbReference type="EMBL" id="QJA50736.1"/>
    </source>
</evidence>
<dbReference type="EMBL" id="MT144215">
    <property type="protein sequence ID" value="QJA50736.1"/>
    <property type="molecule type" value="Genomic_DNA"/>
</dbReference>
<dbReference type="AlphaFoldDB" id="A0A6H1ZS19"/>
<organism evidence="1">
    <name type="scientific">viral metagenome</name>
    <dbReference type="NCBI Taxonomy" id="1070528"/>
    <lineage>
        <taxon>unclassified sequences</taxon>
        <taxon>metagenomes</taxon>
        <taxon>organismal metagenomes</taxon>
    </lineage>
</organism>
<accession>A0A6H1ZS19</accession>
<gene>
    <name evidence="1" type="ORF">TM448A01889_0001</name>
</gene>